<dbReference type="PROSITE" id="PS51318">
    <property type="entry name" value="TAT"/>
    <property type="match status" value="1"/>
</dbReference>
<evidence type="ECO:0000256" key="2">
    <source>
        <dbReference type="SAM" id="SignalP"/>
    </source>
</evidence>
<reference evidence="5" key="2">
    <citation type="submission" date="2018-08" db="EMBL/GenBank/DDBJ databases">
        <authorList>
            <person name="Rossello M."/>
        </authorList>
    </citation>
    <scope>NUCLEOTIDE SEQUENCE [LARGE SCALE GENOMIC DNA]</scope>
    <source>
        <strain evidence="5">cv. Chinese Spring</strain>
    </source>
</reference>
<dbReference type="Gramene" id="TraesCS3B03G0392100.1">
    <property type="protein sequence ID" value="TraesCS3B03G0392100.1.CDS"/>
    <property type="gene ID" value="TraesCS3B03G0392100"/>
</dbReference>
<dbReference type="ExpressionAtlas" id="A0A077RY13">
    <property type="expression patterns" value="baseline"/>
</dbReference>
<reference evidence="5" key="3">
    <citation type="submission" date="2018-10" db="UniProtKB">
        <authorList>
            <consortium name="EnsemblPlants"/>
        </authorList>
    </citation>
    <scope>IDENTIFICATION</scope>
</reference>
<feature type="chain" id="PRO_5014501629" description="ABC1 atypical kinase-like domain-containing protein" evidence="2">
    <location>
        <begin position="25"/>
        <end position="536"/>
    </location>
</feature>
<dbReference type="Gene3D" id="1.10.510.10">
    <property type="entry name" value="Transferase(Phosphotransferase) domain 1"/>
    <property type="match status" value="1"/>
</dbReference>
<comment type="similarity">
    <text evidence="1">Belongs to the protein kinase superfamily. ADCK protein kinase family.</text>
</comment>
<dbReference type="Gramene" id="TraesNOR3B03G01617730.1">
    <property type="protein sequence ID" value="TraesNOR3B03G01617730.1"/>
    <property type="gene ID" value="TraesNOR3B03G01617730"/>
</dbReference>
<dbReference type="Gramene" id="TraesCS3B02G164200.1">
    <property type="protein sequence ID" value="TraesCS3B02G164200.1"/>
    <property type="gene ID" value="TraesCS3B02G164200"/>
</dbReference>
<dbReference type="HOGENOM" id="CLU_006533_2_6_1"/>
<keyword evidence="2" id="KW-0732">Signal</keyword>
<proteinExistence type="inferred from homology"/>
<dbReference type="InterPro" id="IPR006311">
    <property type="entry name" value="TAT_signal"/>
</dbReference>
<dbReference type="InterPro" id="IPR051130">
    <property type="entry name" value="Mito_struct-func_regulator"/>
</dbReference>
<dbReference type="STRING" id="4565.A0A077RY13"/>
<feature type="domain" description="ABC1 atypical kinase-like" evidence="3">
    <location>
        <begin position="122"/>
        <end position="366"/>
    </location>
</feature>
<name>A0A077RY13_WHEAT</name>
<reference evidence="4" key="1">
    <citation type="journal article" date="2014" name="Science">
        <title>Structural and functional partitioning of bread wheat chromosome 3B.</title>
        <authorList>
            <person name="Choulet F."/>
            <person name="Alberti A."/>
            <person name="Theil S."/>
            <person name="Glover N."/>
            <person name="Barbe V."/>
            <person name="Daron J."/>
            <person name="Pingault L."/>
            <person name="Sourdille P."/>
            <person name="Couloux A."/>
            <person name="Paux E."/>
            <person name="Leroy P."/>
            <person name="Mangenot S."/>
            <person name="Guilhot N."/>
            <person name="Le Gouis J."/>
            <person name="Balfourier F."/>
            <person name="Alaux M."/>
            <person name="Jamilloux V."/>
            <person name="Poulain J."/>
            <person name="Durand C."/>
            <person name="Bellec A."/>
            <person name="Gaspin C."/>
            <person name="Safar J."/>
            <person name="Dolezel J."/>
            <person name="Rogers J."/>
            <person name="Vandepoele K."/>
            <person name="Aury J.M."/>
            <person name="Mayer K."/>
            <person name="Berges H."/>
            <person name="Quesneville H."/>
            <person name="Wincker P."/>
            <person name="Feuillet C."/>
        </authorList>
    </citation>
    <scope>NUCLEOTIDE SEQUENCE</scope>
</reference>
<dbReference type="EnsemblPlants" id="TraesCS3B02G164200.1">
    <property type="protein sequence ID" value="TraesCS3B02G164200.1"/>
    <property type="gene ID" value="TraesCS3B02G164200"/>
</dbReference>
<evidence type="ECO:0000313" key="6">
    <source>
        <dbReference type="Proteomes" id="UP000019116"/>
    </source>
</evidence>
<feature type="signal peptide" evidence="2">
    <location>
        <begin position="1"/>
        <end position="24"/>
    </location>
</feature>
<evidence type="ECO:0000313" key="5">
    <source>
        <dbReference type="EnsemblPlants" id="TraesCS3B02G164200.1"/>
    </source>
</evidence>
<dbReference type="CDD" id="cd13969">
    <property type="entry name" value="ADCK1-like"/>
    <property type="match status" value="1"/>
</dbReference>
<dbReference type="SMR" id="A0A077RY13"/>
<protein>
    <recommendedName>
        <fullName evidence="3">ABC1 atypical kinase-like domain-containing protein</fullName>
    </recommendedName>
</protein>
<evidence type="ECO:0000313" key="4">
    <source>
        <dbReference type="EMBL" id="CDM82202.1"/>
    </source>
</evidence>
<dbReference type="InterPro" id="IPR011009">
    <property type="entry name" value="Kinase-like_dom_sf"/>
</dbReference>
<gene>
    <name evidence="5" type="primary">LOC123069221</name>
    <name evidence="4" type="ORF">TRAES_3BF020300090CFD_c1</name>
</gene>
<keyword evidence="6" id="KW-1185">Reference proteome</keyword>
<sequence length="536" mass="60496">MLRRRRAPLLLAAAAGAALAATSATSPSADGLGVASTLHGVARSSRAIYTIGFVTMDYKYSLRGLLPGSADYRGKLSEVHLRSAKKLLRLCEANRGFYVKAGQFVSSLRQVPKEYISTLSCLQDQATPCKYQDIKIVIEQNLGKDLHGIFLEFDEHPIAAASIAQVHRGRLNNNQEVAVKVQYPGLERRMKLDIMTMSLLSKYVSLIFPDYRFEKILLEFERTMSMELDFTQEAKNSERTASCFRKNDVVKVPHVFWELTTKEVLTMEFCTGHKVDDLDFLRKADISPTKVAKALIELFGEMIFIHGFVHGDPHPGNILVSPRGQGRFSLVLLDHGIYKELDPKFRLDYCKLWKALISLDVQKILELGEQFGVGKYAKYFPLIFTGRTIDSKSALGTQISGEEKTRIKQDLNSLGMDDISSFMESLPPDFLVILRTDGLLRSILGNLGAPRHVRLLAYAKCAIYGHEEQSRLGSGAINRLMLQIKTSISYLHLRILIELARLLVQFNDYKHKAKDKLSWMLQKISREVLGWYKALM</sequence>
<dbReference type="SUPFAM" id="SSF56112">
    <property type="entry name" value="Protein kinase-like (PK-like)"/>
    <property type="match status" value="1"/>
</dbReference>
<dbReference type="Proteomes" id="UP000019116">
    <property type="component" value="Chromosome 3B"/>
</dbReference>
<organism evidence="4">
    <name type="scientific">Triticum aestivum</name>
    <name type="common">Wheat</name>
    <dbReference type="NCBI Taxonomy" id="4565"/>
    <lineage>
        <taxon>Eukaryota</taxon>
        <taxon>Viridiplantae</taxon>
        <taxon>Streptophyta</taxon>
        <taxon>Embryophyta</taxon>
        <taxon>Tracheophyta</taxon>
        <taxon>Spermatophyta</taxon>
        <taxon>Magnoliopsida</taxon>
        <taxon>Liliopsida</taxon>
        <taxon>Poales</taxon>
        <taxon>Poaceae</taxon>
        <taxon>BOP clade</taxon>
        <taxon>Pooideae</taxon>
        <taxon>Triticodae</taxon>
        <taxon>Triticeae</taxon>
        <taxon>Triticinae</taxon>
        <taxon>Triticum</taxon>
    </lineage>
</organism>
<dbReference type="RefSeq" id="XP_044347948.1">
    <property type="nucleotide sequence ID" value="XM_044492013.1"/>
</dbReference>
<accession>A0A077RY13</accession>
<evidence type="ECO:0000256" key="1">
    <source>
        <dbReference type="ARBA" id="ARBA00009670"/>
    </source>
</evidence>
<dbReference type="Pfam" id="PF03109">
    <property type="entry name" value="ABC1"/>
    <property type="match status" value="1"/>
</dbReference>
<evidence type="ECO:0000259" key="3">
    <source>
        <dbReference type="Pfam" id="PF03109"/>
    </source>
</evidence>
<dbReference type="PANTHER" id="PTHR43173:SF28">
    <property type="entry name" value="AARF DOMAIN CONTAINING KINASE 5"/>
    <property type="match status" value="1"/>
</dbReference>
<dbReference type="InterPro" id="IPR045307">
    <property type="entry name" value="ADCK1_dom"/>
</dbReference>
<dbReference type="InterPro" id="IPR004147">
    <property type="entry name" value="ABC1_dom"/>
</dbReference>
<dbReference type="PANTHER" id="PTHR43173">
    <property type="entry name" value="ABC1 FAMILY PROTEIN"/>
    <property type="match status" value="1"/>
</dbReference>
<dbReference type="EMBL" id="HG670306">
    <property type="protein sequence ID" value="CDM82202.1"/>
    <property type="molecule type" value="Genomic_DNA"/>
</dbReference>
<dbReference type="AlphaFoldDB" id="A0A077RY13"/>
<dbReference type="GeneID" id="123069221"/>